<comment type="caution">
    <text evidence="13">The sequence shown here is derived from an EMBL/GenBank/DDBJ whole genome shotgun (WGS) entry which is preliminary data.</text>
</comment>
<evidence type="ECO:0000256" key="8">
    <source>
        <dbReference type="ARBA" id="ARBA00047306"/>
    </source>
</evidence>
<keyword evidence="4 12" id="KW-0949">S-adenosyl-L-methionine</keyword>
<keyword evidence="2 13" id="KW-0489">Methyltransferase</keyword>
<comment type="catalytic activity">
    <reaction evidence="10">
        <text>N-terminal L-alanyl-L-prolyl-L-lysyl-[protein] + 3 S-adenosyl-L-methionine = N-terminal N,N,N-trimethyl-L-alanyl-L-prolyl-L-lysyl-[protein] + 3 S-adenosyl-L-homocysteine + 3 H(+)</text>
        <dbReference type="Rhea" id="RHEA:54712"/>
        <dbReference type="Rhea" id="RHEA-COMP:13785"/>
        <dbReference type="Rhea" id="RHEA-COMP:13971"/>
        <dbReference type="ChEBI" id="CHEBI:15378"/>
        <dbReference type="ChEBI" id="CHEBI:57856"/>
        <dbReference type="ChEBI" id="CHEBI:59789"/>
        <dbReference type="ChEBI" id="CHEBI:138057"/>
        <dbReference type="ChEBI" id="CHEBI:138315"/>
        <dbReference type="EC" id="2.1.1.244"/>
    </reaction>
</comment>
<dbReference type="GO" id="GO:0071885">
    <property type="term" value="F:N-terminal protein N-methyltransferase activity"/>
    <property type="evidence" value="ECO:0007669"/>
    <property type="project" value="UniProtKB-EC"/>
</dbReference>
<dbReference type="PANTHER" id="PTHR12753">
    <property type="entry name" value="AD-003 - RELATED"/>
    <property type="match status" value="1"/>
</dbReference>
<feature type="binding site" evidence="12">
    <location>
        <position position="80"/>
    </location>
    <ligand>
        <name>S-adenosyl-L-methionine</name>
        <dbReference type="ChEBI" id="CHEBI:59789"/>
    </ligand>
</feature>
<evidence type="ECO:0000256" key="11">
    <source>
        <dbReference type="ARBA" id="ARBA00082558"/>
    </source>
</evidence>
<reference evidence="13" key="1">
    <citation type="submission" date="2022-07" db="EMBL/GenBank/DDBJ databases">
        <title>Fungi with potential for degradation of polypropylene.</title>
        <authorList>
            <person name="Gostincar C."/>
        </authorList>
    </citation>
    <scope>NUCLEOTIDE SEQUENCE</scope>
    <source>
        <strain evidence="13">EXF-13308</strain>
    </source>
</reference>
<evidence type="ECO:0000256" key="9">
    <source>
        <dbReference type="ARBA" id="ARBA00047885"/>
    </source>
</evidence>
<dbReference type="FunFam" id="3.40.50.150:FF:000025">
    <property type="entry name" value="N-terminal Xaa-Pro-Lys N-methyltransferase 1"/>
    <property type="match status" value="1"/>
</dbReference>
<dbReference type="Gene3D" id="3.40.50.150">
    <property type="entry name" value="Vaccinia Virus protein VP39"/>
    <property type="match status" value="1"/>
</dbReference>
<dbReference type="GO" id="GO:0032259">
    <property type="term" value="P:methylation"/>
    <property type="evidence" value="ECO:0007669"/>
    <property type="project" value="UniProtKB-KW"/>
</dbReference>
<dbReference type="CDD" id="cd02440">
    <property type="entry name" value="AdoMet_MTases"/>
    <property type="match status" value="1"/>
</dbReference>
<proteinExistence type="inferred from homology"/>
<comment type="similarity">
    <text evidence="1">Belongs to the methyltransferase superfamily. NTM1 family.</text>
</comment>
<feature type="binding site" evidence="12">
    <location>
        <position position="75"/>
    </location>
    <ligand>
        <name>S-adenosyl-L-methionine</name>
        <dbReference type="ChEBI" id="CHEBI:59789"/>
    </ligand>
</feature>
<evidence type="ECO:0000313" key="13">
    <source>
        <dbReference type="EMBL" id="KAJ9131651.1"/>
    </source>
</evidence>
<dbReference type="GO" id="GO:0005737">
    <property type="term" value="C:cytoplasm"/>
    <property type="evidence" value="ECO:0007669"/>
    <property type="project" value="TreeGrafter"/>
</dbReference>
<sequence length="228" mass="24906">MSEPDSGPAPAPDALINTSDGLQYWESISADVNGMLGGFPHISTIDLRGSQNFLAKLGIGIKEGLRVVGSALEGGAGIGRITEGLLLKVAEEVDVIEPVAKFTEALREKGSVRSIFNVGLERWRPDEGAKYDLIWVQWCVGHLTDEQLVRFLKTCKGVLQPDGLIIVKENLSTSGKDLFDDVDSSVTRVDAKFQSLFKQAGLKIVKTEIQRGFPRELFPVCMYAMKPV</sequence>
<dbReference type="InterPro" id="IPR029063">
    <property type="entry name" value="SAM-dependent_MTases_sf"/>
</dbReference>
<dbReference type="EMBL" id="JANBVO010000065">
    <property type="protein sequence ID" value="KAJ9131651.1"/>
    <property type="molecule type" value="Genomic_DNA"/>
</dbReference>
<dbReference type="SUPFAM" id="SSF53335">
    <property type="entry name" value="S-adenosyl-L-methionine-dependent methyltransferases"/>
    <property type="match status" value="1"/>
</dbReference>
<gene>
    <name evidence="13" type="ORF">NKR23_g11632</name>
</gene>
<evidence type="ECO:0000256" key="2">
    <source>
        <dbReference type="ARBA" id="ARBA00022603"/>
    </source>
</evidence>
<evidence type="ECO:0000256" key="3">
    <source>
        <dbReference type="ARBA" id="ARBA00022679"/>
    </source>
</evidence>
<protein>
    <recommendedName>
        <fullName evidence="6">Alpha N-terminal protein methyltransferase 1</fullName>
        <ecNumber evidence="5">2.1.1.244</ecNumber>
    </recommendedName>
    <alternativeName>
        <fullName evidence="11">Translation associated element 1</fullName>
    </alternativeName>
    <alternativeName>
        <fullName evidence="7">X-Pro-Lys N-terminal protein methyltransferase 1</fullName>
    </alternativeName>
</protein>
<dbReference type="AlphaFoldDB" id="A0AA38R7F4"/>
<evidence type="ECO:0000256" key="4">
    <source>
        <dbReference type="ARBA" id="ARBA00022691"/>
    </source>
</evidence>
<keyword evidence="14" id="KW-1185">Reference proteome</keyword>
<feature type="binding site" evidence="12">
    <location>
        <position position="137"/>
    </location>
    <ligand>
        <name>S-adenosyl-L-methionine</name>
        <dbReference type="ChEBI" id="CHEBI:59789"/>
    </ligand>
</feature>
<accession>A0AA38R7F4</accession>
<evidence type="ECO:0000313" key="14">
    <source>
        <dbReference type="Proteomes" id="UP001174694"/>
    </source>
</evidence>
<dbReference type="Pfam" id="PF05891">
    <property type="entry name" value="Methyltransf_PK"/>
    <property type="match status" value="1"/>
</dbReference>
<dbReference type="PANTHER" id="PTHR12753:SF0">
    <property type="entry name" value="ALPHA N-TERMINAL PROTEIN METHYLTRANSFERASE 1"/>
    <property type="match status" value="1"/>
</dbReference>
<evidence type="ECO:0000256" key="1">
    <source>
        <dbReference type="ARBA" id="ARBA00009059"/>
    </source>
</evidence>
<evidence type="ECO:0000256" key="5">
    <source>
        <dbReference type="ARBA" id="ARBA00039112"/>
    </source>
</evidence>
<dbReference type="EC" id="2.1.1.244" evidence="5"/>
<dbReference type="InterPro" id="IPR008576">
    <property type="entry name" value="MeTrfase_NTM1"/>
</dbReference>
<dbReference type="Proteomes" id="UP001174694">
    <property type="component" value="Unassembled WGS sequence"/>
</dbReference>
<evidence type="ECO:0000256" key="10">
    <source>
        <dbReference type="ARBA" id="ARBA00048167"/>
    </source>
</evidence>
<evidence type="ECO:0000256" key="7">
    <source>
        <dbReference type="ARBA" id="ARBA00043129"/>
    </source>
</evidence>
<name>A0AA38R7F4_9PEZI</name>
<keyword evidence="3" id="KW-0808">Transferase</keyword>
<evidence type="ECO:0000256" key="12">
    <source>
        <dbReference type="PIRSR" id="PIRSR016958-1"/>
    </source>
</evidence>
<evidence type="ECO:0000256" key="6">
    <source>
        <dbReference type="ARBA" id="ARBA00039449"/>
    </source>
</evidence>
<organism evidence="13 14">
    <name type="scientific">Pleurostoma richardsiae</name>
    <dbReference type="NCBI Taxonomy" id="41990"/>
    <lineage>
        <taxon>Eukaryota</taxon>
        <taxon>Fungi</taxon>
        <taxon>Dikarya</taxon>
        <taxon>Ascomycota</taxon>
        <taxon>Pezizomycotina</taxon>
        <taxon>Sordariomycetes</taxon>
        <taxon>Sordariomycetidae</taxon>
        <taxon>Calosphaeriales</taxon>
        <taxon>Pleurostomataceae</taxon>
        <taxon>Pleurostoma</taxon>
    </lineage>
</organism>
<comment type="catalytic activity">
    <reaction evidence="9">
        <text>N-terminal L-prolyl-L-prolyl-L-lysyl-[protein] + 2 S-adenosyl-L-methionine = N-terminal N,N-dimethyl-L-prolyl-L-prolyl-L-lysyl-[protein] + 2 S-adenosyl-L-homocysteine + 2 H(+)</text>
        <dbReference type="Rhea" id="RHEA:54736"/>
        <dbReference type="Rhea" id="RHEA-COMP:13787"/>
        <dbReference type="Rhea" id="RHEA-COMP:13974"/>
        <dbReference type="ChEBI" id="CHEBI:15378"/>
        <dbReference type="ChEBI" id="CHEBI:57856"/>
        <dbReference type="ChEBI" id="CHEBI:59789"/>
        <dbReference type="ChEBI" id="CHEBI:138059"/>
        <dbReference type="ChEBI" id="CHEBI:138318"/>
        <dbReference type="EC" id="2.1.1.244"/>
    </reaction>
</comment>
<comment type="catalytic activity">
    <reaction evidence="8">
        <text>N-terminal L-seryl-L-prolyl-L-lysyl-[protein] + 3 S-adenosyl-L-methionine = N-terminal N,N,N-trimethyl-L-seryl-L-prolyl-L-lysyl-[protein] + 3 S-adenosyl-L-homocysteine + 3 H(+)</text>
        <dbReference type="Rhea" id="RHEA:54724"/>
        <dbReference type="Rhea" id="RHEA-COMP:13789"/>
        <dbReference type="Rhea" id="RHEA-COMP:13973"/>
        <dbReference type="ChEBI" id="CHEBI:15378"/>
        <dbReference type="ChEBI" id="CHEBI:57856"/>
        <dbReference type="ChEBI" id="CHEBI:59789"/>
        <dbReference type="ChEBI" id="CHEBI:138061"/>
        <dbReference type="ChEBI" id="CHEBI:138317"/>
        <dbReference type="EC" id="2.1.1.244"/>
    </reaction>
</comment>
<dbReference type="PIRSF" id="PIRSF016958">
    <property type="entry name" value="DUF858_MeTrfase_lik"/>
    <property type="match status" value="1"/>
</dbReference>